<sequence>MKHLLDSNTLIEAKNRYYGMTICPGYWSWLIHQHQAMEIASIVQVRDELSKGNDELTHWAKENADIFDAANDANTQAAFASIASKIAEQIPLMKPGAVEDFLGGADPWLIAKAMTTGAVVVTQEAYNPAVRRKFTIPNVCEAFGVPYMNTFELLNKLEARFVMRA</sequence>
<accession>A0A6L5BP81</accession>
<evidence type="ECO:0000313" key="2">
    <source>
        <dbReference type="Proteomes" id="UP000475265"/>
    </source>
</evidence>
<comment type="caution">
    <text evidence="1">The sequence shown here is derived from an EMBL/GenBank/DDBJ whole genome shotgun (WGS) entry which is preliminary data.</text>
</comment>
<dbReference type="Proteomes" id="UP000475265">
    <property type="component" value="Unassembled WGS sequence"/>
</dbReference>
<evidence type="ECO:0000313" key="1">
    <source>
        <dbReference type="EMBL" id="KAF2390113.1"/>
    </source>
</evidence>
<reference evidence="1 2" key="1">
    <citation type="submission" date="2019-12" db="EMBL/GenBank/DDBJ databases">
        <title>Endophytic bacteria associated with Panax ginseng seedlings.</title>
        <authorList>
            <person name="Park J.M."/>
            <person name="Shin R."/>
            <person name="Jo S.H."/>
        </authorList>
    </citation>
    <scope>NUCLEOTIDE SEQUENCE [LARGE SCALE GENOMIC DNA]</scope>
    <source>
        <strain evidence="1 2">PgKB32</strain>
    </source>
</reference>
<evidence type="ECO:0008006" key="3">
    <source>
        <dbReference type="Google" id="ProtNLM"/>
    </source>
</evidence>
<dbReference type="RefSeq" id="WP_163911892.1">
    <property type="nucleotide sequence ID" value="NZ_JAAAXX010000002.1"/>
</dbReference>
<proteinExistence type="predicted"/>
<dbReference type="AlphaFoldDB" id="A0A6L5BP81"/>
<protein>
    <recommendedName>
        <fullName evidence="3">DUF4411 domain-containing protein</fullName>
    </recommendedName>
</protein>
<organism evidence="1 2">
    <name type="scientific">Pseudomonas frederiksbergensis</name>
    <dbReference type="NCBI Taxonomy" id="104087"/>
    <lineage>
        <taxon>Bacteria</taxon>
        <taxon>Pseudomonadati</taxon>
        <taxon>Pseudomonadota</taxon>
        <taxon>Gammaproteobacteria</taxon>
        <taxon>Pseudomonadales</taxon>
        <taxon>Pseudomonadaceae</taxon>
        <taxon>Pseudomonas</taxon>
    </lineage>
</organism>
<dbReference type="InterPro" id="IPR016541">
    <property type="entry name" value="UCP008505"/>
</dbReference>
<gene>
    <name evidence="1" type="ORF">FX983_04571</name>
</gene>
<dbReference type="EMBL" id="JAAAXX010000002">
    <property type="protein sequence ID" value="KAF2390113.1"/>
    <property type="molecule type" value="Genomic_DNA"/>
</dbReference>
<name>A0A6L5BP81_9PSED</name>
<dbReference type="Pfam" id="PF14367">
    <property type="entry name" value="DUF4411"/>
    <property type="match status" value="1"/>
</dbReference>